<dbReference type="OrthoDB" id="5067971at2"/>
<feature type="compositionally biased region" description="Basic and acidic residues" evidence="1">
    <location>
        <begin position="18"/>
        <end position="34"/>
    </location>
</feature>
<gene>
    <name evidence="2" type="ORF">FDA94_09225</name>
</gene>
<dbReference type="AlphaFoldDB" id="A0A4U3MJL6"/>
<evidence type="ECO:0000313" key="3">
    <source>
        <dbReference type="Proteomes" id="UP000308705"/>
    </source>
</evidence>
<name>A0A4U3MJL6_9ACTN</name>
<evidence type="ECO:0000256" key="1">
    <source>
        <dbReference type="SAM" id="MobiDB-lite"/>
    </source>
</evidence>
<sequence length="549" mass="57758">MTERLVRTSYVDPTVDPPEPRQGDTGLHESRQDQEGYADPLHRLHGSALHGWGVATGLGVTATIGANGIRVAPGVALDARGRLLPLAPGGHARLDDGTPVPVTGDGAALPTAGSVPESLVTVGWAETFDFAGVASGVFNTETTPVLRLRPVAGFAHDGTEVVLARVRVDPGGRVTELRHDHRRGTVISVDRVEFRRPNVAASGGATTVVPEASAEARSLREGGLVLAADRVAVEQRRGGDWKVWVDTVDGRVGVGTTQPSASLDVPDLVARDRIAVGHVRPLGRIHAVGMSGFAPENPDGTSTVSDVPLLAQSDSTAIGILNASGRESFAINVEGNLGTPDGRGVPTLFDKYDGFWHPSIALRNGRVGIGTQNPATALEVHSAGGPAAQFNGDVHVTGQITKTALTFKIDHPLDPERGYLSHSAVESDEMKNVYDGEVTLDDDGAAEIALPSWFEALNERFRYQLTPVGGPAPCLHVSRKLSGNSFAIAGGEPGSEVCWQVTGVRHDPYALAHPLVPETEKAGRELGRFLHPEAHGKAADLSIFGSVQE</sequence>
<protein>
    <submittedName>
        <fullName evidence="2">Uncharacterized protein</fullName>
    </submittedName>
</protein>
<dbReference type="EMBL" id="SZQA01000006">
    <property type="protein sequence ID" value="TKK89561.1"/>
    <property type="molecule type" value="Genomic_DNA"/>
</dbReference>
<feature type="region of interest" description="Disordered" evidence="1">
    <location>
        <begin position="1"/>
        <end position="34"/>
    </location>
</feature>
<organism evidence="2 3">
    <name type="scientific">Herbidospora galbida</name>
    <dbReference type="NCBI Taxonomy" id="2575442"/>
    <lineage>
        <taxon>Bacteria</taxon>
        <taxon>Bacillati</taxon>
        <taxon>Actinomycetota</taxon>
        <taxon>Actinomycetes</taxon>
        <taxon>Streptosporangiales</taxon>
        <taxon>Streptosporangiaceae</taxon>
        <taxon>Herbidospora</taxon>
    </lineage>
</organism>
<comment type="caution">
    <text evidence="2">The sequence shown here is derived from an EMBL/GenBank/DDBJ whole genome shotgun (WGS) entry which is preliminary data.</text>
</comment>
<proteinExistence type="predicted"/>
<accession>A0A4U3MJL6</accession>
<dbReference type="Proteomes" id="UP000308705">
    <property type="component" value="Unassembled WGS sequence"/>
</dbReference>
<keyword evidence="3" id="KW-1185">Reference proteome</keyword>
<evidence type="ECO:0000313" key="2">
    <source>
        <dbReference type="EMBL" id="TKK89561.1"/>
    </source>
</evidence>
<dbReference type="RefSeq" id="WP_137246619.1">
    <property type="nucleotide sequence ID" value="NZ_SZQA01000006.1"/>
</dbReference>
<reference evidence="2 3" key="1">
    <citation type="submission" date="2019-04" db="EMBL/GenBank/DDBJ databases">
        <title>Herbidospora sp. NEAU-GS14.nov., a novel actinomycete isolated from soil.</title>
        <authorList>
            <person name="Han L."/>
        </authorList>
    </citation>
    <scope>NUCLEOTIDE SEQUENCE [LARGE SCALE GENOMIC DNA]</scope>
    <source>
        <strain evidence="2 3">NEAU-GS14</strain>
    </source>
</reference>